<feature type="domain" description="3-hydroxyacyl-CoA dehydrogenase NAD binding" evidence="12">
    <location>
        <begin position="324"/>
        <end position="502"/>
    </location>
</feature>
<dbReference type="AlphaFoldDB" id="A0A368JN69"/>
<keyword evidence="3" id="KW-0276">Fatty acid metabolism</keyword>
<dbReference type="InterPro" id="IPR050136">
    <property type="entry name" value="FA_oxidation_alpha_subunit"/>
</dbReference>
<keyword evidence="7" id="KW-0443">Lipid metabolism</keyword>
<dbReference type="Gene3D" id="3.40.50.720">
    <property type="entry name" value="NAD(P)-binding Rossmann-like Domain"/>
    <property type="match status" value="1"/>
</dbReference>
<dbReference type="PANTHER" id="PTHR43612:SF3">
    <property type="entry name" value="TRIFUNCTIONAL ENZYME SUBUNIT ALPHA, MITOCHONDRIAL"/>
    <property type="match status" value="1"/>
</dbReference>
<comment type="pathway">
    <text evidence="1">Lipid metabolism; fatty acid beta-oxidation.</text>
</comment>
<dbReference type="GO" id="GO:0070403">
    <property type="term" value="F:NAD+ binding"/>
    <property type="evidence" value="ECO:0007669"/>
    <property type="project" value="InterPro"/>
</dbReference>
<evidence type="ECO:0000259" key="11">
    <source>
        <dbReference type="Pfam" id="PF00725"/>
    </source>
</evidence>
<organism evidence="13 14">
    <name type="scientific">Larkinella punicea</name>
    <dbReference type="NCBI Taxonomy" id="2315727"/>
    <lineage>
        <taxon>Bacteria</taxon>
        <taxon>Pseudomonadati</taxon>
        <taxon>Bacteroidota</taxon>
        <taxon>Cytophagia</taxon>
        <taxon>Cytophagales</taxon>
        <taxon>Spirosomataceae</taxon>
        <taxon>Larkinella</taxon>
    </lineage>
</organism>
<dbReference type="SUPFAM" id="SSF52096">
    <property type="entry name" value="ClpP/crotonase"/>
    <property type="match status" value="1"/>
</dbReference>
<dbReference type="Pfam" id="PF02737">
    <property type="entry name" value="3HCDH_N"/>
    <property type="match status" value="1"/>
</dbReference>
<evidence type="ECO:0000256" key="5">
    <source>
        <dbReference type="ARBA" id="ARBA00023002"/>
    </source>
</evidence>
<dbReference type="Gene3D" id="3.90.226.10">
    <property type="entry name" value="2-enoyl-CoA Hydratase, Chain A, domain 1"/>
    <property type="match status" value="1"/>
</dbReference>
<dbReference type="GO" id="GO:0006635">
    <property type="term" value="P:fatty acid beta-oxidation"/>
    <property type="evidence" value="ECO:0007669"/>
    <property type="project" value="UniProtKB-UniPathway"/>
</dbReference>
<evidence type="ECO:0000313" key="13">
    <source>
        <dbReference type="EMBL" id="RCR69107.1"/>
    </source>
</evidence>
<dbReference type="Proteomes" id="UP000253383">
    <property type="component" value="Unassembled WGS sequence"/>
</dbReference>
<evidence type="ECO:0000256" key="3">
    <source>
        <dbReference type="ARBA" id="ARBA00022832"/>
    </source>
</evidence>
<keyword evidence="6" id="KW-0520">NAD</keyword>
<dbReference type="PANTHER" id="PTHR43612">
    <property type="entry name" value="TRIFUNCTIONAL ENZYME SUBUNIT ALPHA"/>
    <property type="match status" value="1"/>
</dbReference>
<dbReference type="Gene3D" id="1.10.1040.50">
    <property type="match status" value="1"/>
</dbReference>
<evidence type="ECO:0000256" key="8">
    <source>
        <dbReference type="ARBA" id="ARBA00023239"/>
    </source>
</evidence>
<evidence type="ECO:0000256" key="1">
    <source>
        <dbReference type="ARBA" id="ARBA00005005"/>
    </source>
</evidence>
<dbReference type="SUPFAM" id="SSF48179">
    <property type="entry name" value="6-phosphogluconate dehydrogenase C-terminal domain-like"/>
    <property type="match status" value="2"/>
</dbReference>
<dbReference type="SUPFAM" id="SSF51735">
    <property type="entry name" value="NAD(P)-binding Rossmann-fold domains"/>
    <property type="match status" value="1"/>
</dbReference>
<evidence type="ECO:0000256" key="10">
    <source>
        <dbReference type="ARBA" id="ARBA00049556"/>
    </source>
</evidence>
<dbReference type="EMBL" id="QOWE01000009">
    <property type="protein sequence ID" value="RCR69107.1"/>
    <property type="molecule type" value="Genomic_DNA"/>
</dbReference>
<comment type="catalytic activity">
    <reaction evidence="10">
        <text>a (3S)-3-hydroxyacyl-CoA + NAD(+) = a 3-oxoacyl-CoA + NADH + H(+)</text>
        <dbReference type="Rhea" id="RHEA:22432"/>
        <dbReference type="ChEBI" id="CHEBI:15378"/>
        <dbReference type="ChEBI" id="CHEBI:57318"/>
        <dbReference type="ChEBI" id="CHEBI:57540"/>
        <dbReference type="ChEBI" id="CHEBI:57945"/>
        <dbReference type="ChEBI" id="CHEBI:90726"/>
        <dbReference type="EC" id="1.1.1.35"/>
    </reaction>
</comment>
<evidence type="ECO:0000256" key="2">
    <source>
        <dbReference type="ARBA" id="ARBA00007005"/>
    </source>
</evidence>
<evidence type="ECO:0000313" key="14">
    <source>
        <dbReference type="Proteomes" id="UP000253383"/>
    </source>
</evidence>
<dbReference type="UniPathway" id="UPA00659"/>
<dbReference type="Pfam" id="PF00378">
    <property type="entry name" value="ECH_1"/>
    <property type="match status" value="1"/>
</dbReference>
<gene>
    <name evidence="13" type="ORF">DUE52_12105</name>
</gene>
<sequence>MINYTIDRNVAILSWNMTSSPMNVLNDDSIPVFEAALQRAYDNAEVKGIIITSEKNEFIAGADLKMILRNNDKEPGDMLKVSAELNRVFRAIETSGKPVVAAINGTALGGGYEACLACHHRIALDNPKAVIGLPEVTLGLLPGGGGTQRLPRMLGMEAALPLLLEGKRVSPKEALALGLVDELATSRDELLEKAFAWLSANPEPLQPWDERDRKTGRIVGKENFKVPGGAVQSPTDARVFSAGTAMLMEKTRGNYPAPLAILSCVYEGLQVNIDRALVIEARYFVQVATSKVAKGLIQTMFLGLNEVNKGISRPKTIPPTDVRKVGILGAGMMGSGIAYAAALAGIETVLKDVSVEAAEKGKAYSRTVFKKAIERGKGTPEKAVATLNLIKTTADAEDLRGCDLIIEAVFENRDLKAQVTKEAEPMLAESGIFASNTSTLPISGLAQASAKPENFIGLHFFSPVDKMQLVEVIVGKQTSEYALAFALDFVKKIRKTPIVVNDSHGFYTSRVFTTYTSEGMELLKEGVNPVLIENAGKNAGMPVGPLAVSDEVALDLISKISGQSIHDGMMTEDDTAYQVAGKFVALGRLGKKSKAGFYDYPEGEKKYLWPGLSELFPLADQQPSVDEVKKRLLYRQVIETVRCFEEGVIRTQLDADIGSILGWGFPAYTGGTLSFVDFVGIKTFVQEADRLADAYGERFRPTQNLRDKAEQGNSRFEQTN</sequence>
<dbReference type="GO" id="GO:0004300">
    <property type="term" value="F:enoyl-CoA hydratase activity"/>
    <property type="evidence" value="ECO:0007669"/>
    <property type="project" value="TreeGrafter"/>
</dbReference>
<dbReference type="GO" id="GO:0016509">
    <property type="term" value="F:long-chain (3S)-3-hydroxyacyl-CoA dehydrogenase (NAD+) activity"/>
    <property type="evidence" value="ECO:0007669"/>
    <property type="project" value="TreeGrafter"/>
</dbReference>
<proteinExistence type="inferred from homology"/>
<protein>
    <submittedName>
        <fullName evidence="13">3-hydroxyacyl-CoA dehydrogenase</fullName>
    </submittedName>
</protein>
<dbReference type="InterPro" id="IPR006176">
    <property type="entry name" value="3-OHacyl-CoA_DH_NAD-bd"/>
</dbReference>
<dbReference type="OrthoDB" id="9771883at2"/>
<dbReference type="InterPro" id="IPR008927">
    <property type="entry name" value="6-PGluconate_DH-like_C_sf"/>
</dbReference>
<dbReference type="RefSeq" id="WP_114406283.1">
    <property type="nucleotide sequence ID" value="NZ_QOWE01000009.1"/>
</dbReference>
<evidence type="ECO:0000256" key="6">
    <source>
        <dbReference type="ARBA" id="ARBA00023027"/>
    </source>
</evidence>
<dbReference type="InterPro" id="IPR036291">
    <property type="entry name" value="NAD(P)-bd_dom_sf"/>
</dbReference>
<reference evidence="13 14" key="1">
    <citation type="submission" date="2018-07" db="EMBL/GenBank/DDBJ databases">
        <title>Genome analysis of Larkinella rosea.</title>
        <authorList>
            <person name="Zhou Z."/>
            <person name="Wang G."/>
        </authorList>
    </citation>
    <scope>NUCLEOTIDE SEQUENCE [LARGE SCALE GENOMIC DNA]</scope>
    <source>
        <strain evidence="14">zzj9</strain>
    </source>
</reference>
<keyword evidence="8" id="KW-0456">Lyase</keyword>
<dbReference type="FunFam" id="3.40.50.720:FF:000009">
    <property type="entry name" value="Fatty oxidation complex, alpha subunit"/>
    <property type="match status" value="1"/>
</dbReference>
<keyword evidence="9" id="KW-0511">Multifunctional enzyme</keyword>
<dbReference type="Pfam" id="PF00725">
    <property type="entry name" value="3HCDH"/>
    <property type="match status" value="1"/>
</dbReference>
<evidence type="ECO:0000256" key="7">
    <source>
        <dbReference type="ARBA" id="ARBA00023098"/>
    </source>
</evidence>
<keyword evidence="14" id="KW-1185">Reference proteome</keyword>
<name>A0A368JN69_9BACT</name>
<keyword evidence="5" id="KW-0560">Oxidoreductase</keyword>
<dbReference type="InterPro" id="IPR001753">
    <property type="entry name" value="Enoyl-CoA_hydra/iso"/>
</dbReference>
<comment type="similarity">
    <text evidence="2">In the central section; belongs to the 3-hydroxyacyl-CoA dehydrogenase family.</text>
</comment>
<keyword evidence="4" id="KW-0442">Lipid degradation</keyword>
<dbReference type="InterPro" id="IPR006108">
    <property type="entry name" value="3HC_DH_C"/>
</dbReference>
<comment type="caution">
    <text evidence="13">The sequence shown here is derived from an EMBL/GenBank/DDBJ whole genome shotgun (WGS) entry which is preliminary data.</text>
</comment>
<feature type="domain" description="3-hydroxyacyl-CoA dehydrogenase C-terminal" evidence="11">
    <location>
        <begin position="505"/>
        <end position="600"/>
    </location>
</feature>
<dbReference type="InterPro" id="IPR029045">
    <property type="entry name" value="ClpP/crotonase-like_dom_sf"/>
</dbReference>
<evidence type="ECO:0000256" key="9">
    <source>
        <dbReference type="ARBA" id="ARBA00023268"/>
    </source>
</evidence>
<dbReference type="CDD" id="cd06558">
    <property type="entry name" value="crotonase-like"/>
    <property type="match status" value="1"/>
</dbReference>
<accession>A0A368JN69</accession>
<evidence type="ECO:0000259" key="12">
    <source>
        <dbReference type="Pfam" id="PF02737"/>
    </source>
</evidence>
<evidence type="ECO:0000256" key="4">
    <source>
        <dbReference type="ARBA" id="ARBA00022963"/>
    </source>
</evidence>